<protein>
    <submittedName>
        <fullName evidence="8">Helicase-like protein</fullName>
    </submittedName>
</protein>
<dbReference type="GO" id="GO:0070478">
    <property type="term" value="P:nuclear-transcribed mRNA catabolic process, 3'-5' exonucleolytic nonsense-mediated decay"/>
    <property type="evidence" value="ECO:0007669"/>
    <property type="project" value="TreeGrafter"/>
</dbReference>
<dbReference type="InterPro" id="IPR027417">
    <property type="entry name" value="P-loop_NTPase"/>
</dbReference>
<gene>
    <name evidence="8" type="primary">ski2</name>
</gene>
<dbReference type="Gene3D" id="3.40.50.300">
    <property type="entry name" value="P-loop containing nucleotide triphosphate hydrolases"/>
    <property type="match status" value="2"/>
</dbReference>
<feature type="domain" description="Helicase ATP-binding" evidence="6">
    <location>
        <begin position="64"/>
        <end position="220"/>
    </location>
</feature>
<dbReference type="GO" id="GO:0009507">
    <property type="term" value="C:chloroplast"/>
    <property type="evidence" value="ECO:0007669"/>
    <property type="project" value="UniProtKB-SubCell"/>
</dbReference>
<sequence>MDIRCSENVFITFQIIIFNLNNLFIYCTCYNKSILFRKLKNFFKKLLSNLKYNFKLDNFQLICLNLMYFNVDIFVAAHTSSGKTLVGEQVIFSTLKLNKRVIYLSPIKALSNQKFEDFKNIFYNVGIITGDQIINPDANCVIMTTEIFRLYILNNSNWLKNINYIIIDEAHFIFDETRGFVWEEIIIITPGYINIIYLSATISNLMEMSEWIFITRKKILFTIKTDRRIIPLVNYIYLSKIDKIAKLDFFLKNKNLIFNYKKGIKINFRKNSIQDFNQLIRLLKNKNLLPLIYFIFNKKKCILLSKNFMKFSFLSIFEKNILNRLLEMIGKKKKFSIISHELDSYKNFWILLLNGIAVHNSDISIVSKKLIEILFQVNLIKILFATETFSIGLNMPAKTVVFHTLKKFDGNKIRKLRKSEFIQMSGRAGRRGIDHKGFIFTIYRNNNDFDLLNSIINKTDPNPNSIYKLSVYISLKLSCLDNKEKINYFSHLISSYKKDKNSKIFYRNSYVIIKRKNQNLNLFSGNNFSYLFFLFTDLFRYFNNYSKISLQYAFEVTSFCKRKIYRPIYLNEKFFLKIHKFLIFNKTLVMNLIIKLISSSIIYNHSKLTQKNKFFFFKMLNLEYYLNNIFDLKNKNSFLLQFEKISKSLKNMGLIGSNQRLNKKAEVCIKSRLDENLILLELIYNGFFLKKPIEVIVSILSNFELHLGKKKTSILCFPS</sequence>
<dbReference type="GeneID" id="857287"/>
<dbReference type="PANTHER" id="PTHR12131:SF1">
    <property type="entry name" value="ATP-DEPENDENT RNA HELICASE SUPV3L1, MITOCHONDRIAL-RELATED"/>
    <property type="match status" value="1"/>
</dbReference>
<dbReference type="SMART" id="SM00487">
    <property type="entry name" value="DEXDc"/>
    <property type="match status" value="1"/>
</dbReference>
<dbReference type="InterPro" id="IPR011545">
    <property type="entry name" value="DEAD/DEAH_box_helicase_dom"/>
</dbReference>
<geneLocation type="nucleomorph" evidence="8"/>
<dbReference type="Proteomes" id="UP000242167">
    <property type="component" value="Nucleomorph 1"/>
</dbReference>
<dbReference type="GO" id="GO:0004386">
    <property type="term" value="F:helicase activity"/>
    <property type="evidence" value="ECO:0007669"/>
    <property type="project" value="UniProtKB-KW"/>
</dbReference>
<dbReference type="InterPro" id="IPR014001">
    <property type="entry name" value="Helicase_ATP-bd"/>
</dbReference>
<dbReference type="Pfam" id="PF00270">
    <property type="entry name" value="DEAD"/>
    <property type="match status" value="1"/>
</dbReference>
<dbReference type="EMBL" id="AF165818">
    <property type="protein sequence ID" value="AAF24214.1"/>
    <property type="molecule type" value="Genomic_DNA"/>
</dbReference>
<keyword evidence="2" id="KW-0547">Nucleotide-binding</keyword>
<dbReference type="InterPro" id="IPR050699">
    <property type="entry name" value="RNA-DNA_Helicase"/>
</dbReference>
<dbReference type="GO" id="GO:0016787">
    <property type="term" value="F:hydrolase activity"/>
    <property type="evidence" value="ECO:0007669"/>
    <property type="project" value="UniProtKB-KW"/>
</dbReference>
<evidence type="ECO:0000256" key="5">
    <source>
        <dbReference type="ARBA" id="ARBA00022840"/>
    </source>
</evidence>
<keyword evidence="8" id="KW-0542">Nucleomorph</keyword>
<reference evidence="8 9" key="1">
    <citation type="journal article" date="2001" name="Nature">
        <title>The highly reduced genome of an enslaved algal nucleus.</title>
        <authorList>
            <person name="Douglas S."/>
            <person name="Zauner S."/>
            <person name="Fraunholz M."/>
            <person name="Beaton M."/>
            <person name="Penny S."/>
            <person name="Deng L."/>
            <person name="Wu X."/>
            <person name="Reith M."/>
            <person name="Cavalier-Smith T."/>
            <person name="Maier U."/>
        </authorList>
    </citation>
    <scope>NUCLEOTIDE SEQUENCE [LARGE SCALE GENOMIC DNA]</scope>
</reference>
<keyword evidence="4" id="KW-0347">Helicase</keyword>
<proteinExistence type="predicted"/>
<organism evidence="8 9">
    <name type="scientific">Guillardia theta</name>
    <name type="common">Cryptophyte</name>
    <name type="synonym">Cryptomonas phi</name>
    <dbReference type="NCBI Taxonomy" id="55529"/>
    <lineage>
        <taxon>Eukaryota</taxon>
        <taxon>Cryptophyceae</taxon>
        <taxon>Pyrenomonadales</taxon>
        <taxon>Geminigeraceae</taxon>
        <taxon>Guillardia</taxon>
    </lineage>
</organism>
<feature type="domain" description="Helicase C-terminal" evidence="7">
    <location>
        <begin position="275"/>
        <end position="474"/>
    </location>
</feature>
<evidence type="ECO:0000256" key="3">
    <source>
        <dbReference type="ARBA" id="ARBA00022801"/>
    </source>
</evidence>
<dbReference type="InterPro" id="IPR001650">
    <property type="entry name" value="Helicase_C-like"/>
</dbReference>
<dbReference type="GO" id="GO:0003676">
    <property type="term" value="F:nucleic acid binding"/>
    <property type="evidence" value="ECO:0007669"/>
    <property type="project" value="InterPro"/>
</dbReference>
<evidence type="ECO:0000256" key="2">
    <source>
        <dbReference type="ARBA" id="ARBA00022741"/>
    </source>
</evidence>
<dbReference type="GO" id="GO:0005524">
    <property type="term" value="F:ATP binding"/>
    <property type="evidence" value="ECO:0007669"/>
    <property type="project" value="UniProtKB-KW"/>
</dbReference>
<dbReference type="PROSITE" id="PS51192">
    <property type="entry name" value="HELICASE_ATP_BIND_1"/>
    <property type="match status" value="1"/>
</dbReference>
<name>Q9SEA2_GUITH</name>
<comment type="subcellular location">
    <subcellularLocation>
        <location evidence="1">Plastid</location>
        <location evidence="1">Chloroplast</location>
    </subcellularLocation>
</comment>
<evidence type="ECO:0000259" key="6">
    <source>
        <dbReference type="PROSITE" id="PS51192"/>
    </source>
</evidence>
<dbReference type="SMART" id="SM00490">
    <property type="entry name" value="HELICc"/>
    <property type="match status" value="1"/>
</dbReference>
<evidence type="ECO:0000256" key="1">
    <source>
        <dbReference type="ARBA" id="ARBA00004229"/>
    </source>
</evidence>
<dbReference type="RefSeq" id="XP_001713504.1">
    <property type="nucleotide sequence ID" value="XM_001713452.1"/>
</dbReference>
<evidence type="ECO:0000313" key="8">
    <source>
        <dbReference type="EMBL" id="AAF24214.1"/>
    </source>
</evidence>
<dbReference type="GO" id="GO:0055087">
    <property type="term" value="C:Ski complex"/>
    <property type="evidence" value="ECO:0007669"/>
    <property type="project" value="TreeGrafter"/>
</dbReference>
<dbReference type="AlphaFoldDB" id="Q9SEA2"/>
<accession>Q9SEA2</accession>
<dbReference type="PROSITE" id="PS51194">
    <property type="entry name" value="HELICASE_CTER"/>
    <property type="match status" value="1"/>
</dbReference>
<dbReference type="PIR" id="D90083">
    <property type="entry name" value="D90083"/>
</dbReference>
<keyword evidence="5" id="KW-0067">ATP-binding</keyword>
<evidence type="ECO:0000256" key="4">
    <source>
        <dbReference type="ARBA" id="ARBA00022806"/>
    </source>
</evidence>
<dbReference type="PANTHER" id="PTHR12131">
    <property type="entry name" value="ATP-DEPENDENT RNA AND DNA HELICASE"/>
    <property type="match status" value="1"/>
</dbReference>
<evidence type="ECO:0000313" key="9">
    <source>
        <dbReference type="Proteomes" id="UP000242167"/>
    </source>
</evidence>
<evidence type="ECO:0000259" key="7">
    <source>
        <dbReference type="PROSITE" id="PS51194"/>
    </source>
</evidence>
<keyword evidence="3" id="KW-0378">Hydrolase</keyword>
<dbReference type="SUPFAM" id="SSF52540">
    <property type="entry name" value="P-loop containing nucleoside triphosphate hydrolases"/>
    <property type="match status" value="1"/>
</dbReference>